<keyword evidence="1" id="KW-0802">TPR repeat</keyword>
<accession>A0AAD9NIM2</accession>
<evidence type="ECO:0000313" key="3">
    <source>
        <dbReference type="Proteomes" id="UP001208570"/>
    </source>
</evidence>
<reference evidence="2" key="1">
    <citation type="journal article" date="2023" name="Mol. Biol. Evol.">
        <title>Third-Generation Sequencing Reveals the Adaptive Role of the Epigenome in Three Deep-Sea Polychaetes.</title>
        <authorList>
            <person name="Perez M."/>
            <person name="Aroh O."/>
            <person name="Sun Y."/>
            <person name="Lan Y."/>
            <person name="Juniper S.K."/>
            <person name="Young C.R."/>
            <person name="Angers B."/>
            <person name="Qian P.Y."/>
        </authorList>
    </citation>
    <scope>NUCLEOTIDE SEQUENCE</scope>
    <source>
        <strain evidence="2">P08H-3</strain>
    </source>
</reference>
<organism evidence="2 3">
    <name type="scientific">Paralvinella palmiformis</name>
    <dbReference type="NCBI Taxonomy" id="53620"/>
    <lineage>
        <taxon>Eukaryota</taxon>
        <taxon>Metazoa</taxon>
        <taxon>Spiralia</taxon>
        <taxon>Lophotrochozoa</taxon>
        <taxon>Annelida</taxon>
        <taxon>Polychaeta</taxon>
        <taxon>Sedentaria</taxon>
        <taxon>Canalipalpata</taxon>
        <taxon>Terebellida</taxon>
        <taxon>Terebelliformia</taxon>
        <taxon>Alvinellidae</taxon>
        <taxon>Paralvinella</taxon>
    </lineage>
</organism>
<dbReference type="EMBL" id="JAODUP010000016">
    <property type="protein sequence ID" value="KAK2168534.1"/>
    <property type="molecule type" value="Genomic_DNA"/>
</dbReference>
<name>A0AAD9NIM2_9ANNE</name>
<dbReference type="PANTHER" id="PTHR15544:SF0">
    <property type="entry name" value="TETRATRICOPEPTIDE REPEAT PROTEIN 33"/>
    <property type="match status" value="1"/>
</dbReference>
<proteinExistence type="predicted"/>
<dbReference type="AlphaFoldDB" id="A0AAD9NIM2"/>
<dbReference type="SMART" id="SM00028">
    <property type="entry name" value="TPR"/>
    <property type="match status" value="3"/>
</dbReference>
<dbReference type="InterPro" id="IPR052658">
    <property type="entry name" value="TPR-containing"/>
</dbReference>
<evidence type="ECO:0000313" key="2">
    <source>
        <dbReference type="EMBL" id="KAK2168534.1"/>
    </source>
</evidence>
<dbReference type="Proteomes" id="UP001208570">
    <property type="component" value="Unassembled WGS sequence"/>
</dbReference>
<dbReference type="Gene3D" id="1.25.40.10">
    <property type="entry name" value="Tetratricopeptide repeat domain"/>
    <property type="match status" value="1"/>
</dbReference>
<evidence type="ECO:0000256" key="1">
    <source>
        <dbReference type="PROSITE-ProRule" id="PRU00339"/>
    </source>
</evidence>
<feature type="repeat" description="TPR" evidence="1">
    <location>
        <begin position="131"/>
        <end position="164"/>
    </location>
</feature>
<dbReference type="InterPro" id="IPR011990">
    <property type="entry name" value="TPR-like_helical_dom_sf"/>
</dbReference>
<keyword evidence="3" id="KW-1185">Reference proteome</keyword>
<dbReference type="SUPFAM" id="SSF48452">
    <property type="entry name" value="TPR-like"/>
    <property type="match status" value="1"/>
</dbReference>
<dbReference type="InterPro" id="IPR019734">
    <property type="entry name" value="TPR_rpt"/>
</dbReference>
<dbReference type="PROSITE" id="PS50005">
    <property type="entry name" value="TPR"/>
    <property type="match status" value="1"/>
</dbReference>
<dbReference type="PANTHER" id="PTHR15544">
    <property type="entry name" value="OSMOSIS RESPONSIVE FACTOR"/>
    <property type="match status" value="1"/>
</dbReference>
<protein>
    <submittedName>
        <fullName evidence="2">Uncharacterized protein</fullName>
    </submittedName>
</protein>
<gene>
    <name evidence="2" type="ORF">LSH36_16g09000</name>
</gene>
<comment type="caution">
    <text evidence="2">The sequence shown here is derived from an EMBL/GenBank/DDBJ whole genome shotgun (WGS) entry which is preliminary data.</text>
</comment>
<sequence length="275" mass="30753">MTSFGWKQKTGEKVIKSAVKSFEQDADDSEDEALASGRVDWLCFASSGSSKQPLVLEDAAIKSRRLKEEGEKLAEAERYWEAIRKWDTALQLTPDSYIIMEMKAQAYMALNELYPALQAAEKTTEMNPLWWVGHQTLGRARLGLGEVRMAIKSFSRAIHLNPTSEELWQDDLMWAVDLLNKRSFLADQTARLLKAESGCKITEIIDNPPIGDESKIQGCSKRSASEGCTDVVKRKCPAHMSTVNSVQENDPCANCSCGGVKTLKKLPHNYVCMRD</sequence>